<accession>A0A2P5EVP3</accession>
<keyword evidence="2" id="KW-1185">Reference proteome</keyword>
<comment type="caution">
    <text evidence="1">The sequence shown here is derived from an EMBL/GenBank/DDBJ whole genome shotgun (WGS) entry which is preliminary data.</text>
</comment>
<dbReference type="InParanoid" id="A0A2P5EVP3"/>
<gene>
    <name evidence="1" type="ORF">TorRG33x02_145900</name>
</gene>
<reference evidence="2" key="1">
    <citation type="submission" date="2016-06" db="EMBL/GenBank/DDBJ databases">
        <title>Parallel loss of symbiosis genes in relatives of nitrogen-fixing non-legume Parasponia.</title>
        <authorList>
            <person name="Van Velzen R."/>
            <person name="Holmer R."/>
            <person name="Bu F."/>
            <person name="Rutten L."/>
            <person name="Van Zeijl A."/>
            <person name="Liu W."/>
            <person name="Santuari L."/>
            <person name="Cao Q."/>
            <person name="Sharma T."/>
            <person name="Shen D."/>
            <person name="Roswanjaya Y."/>
            <person name="Wardhani T."/>
            <person name="Kalhor M.S."/>
            <person name="Jansen J."/>
            <person name="Van den Hoogen J."/>
            <person name="Gungor B."/>
            <person name="Hartog M."/>
            <person name="Hontelez J."/>
            <person name="Verver J."/>
            <person name="Yang W.-C."/>
            <person name="Schijlen E."/>
            <person name="Repin R."/>
            <person name="Schilthuizen M."/>
            <person name="Schranz E."/>
            <person name="Heidstra R."/>
            <person name="Miyata K."/>
            <person name="Fedorova E."/>
            <person name="Kohlen W."/>
            <person name="Bisseling T."/>
            <person name="Smit S."/>
            <person name="Geurts R."/>
        </authorList>
    </citation>
    <scope>NUCLEOTIDE SEQUENCE [LARGE SCALE GENOMIC DNA]</scope>
    <source>
        <strain evidence="2">cv. RG33-2</strain>
    </source>
</reference>
<dbReference type="AlphaFoldDB" id="A0A2P5EVP3"/>
<sequence length="67" mass="7921">MATPNMDERLDIVVQRLTEIQVECHRTLVLVKTNLRLSNLEQGWKTILNKISILEWVDQCITNLDEW</sequence>
<organism evidence="1 2">
    <name type="scientific">Trema orientale</name>
    <name type="common">Charcoal tree</name>
    <name type="synonym">Celtis orientalis</name>
    <dbReference type="NCBI Taxonomy" id="63057"/>
    <lineage>
        <taxon>Eukaryota</taxon>
        <taxon>Viridiplantae</taxon>
        <taxon>Streptophyta</taxon>
        <taxon>Embryophyta</taxon>
        <taxon>Tracheophyta</taxon>
        <taxon>Spermatophyta</taxon>
        <taxon>Magnoliopsida</taxon>
        <taxon>eudicotyledons</taxon>
        <taxon>Gunneridae</taxon>
        <taxon>Pentapetalae</taxon>
        <taxon>rosids</taxon>
        <taxon>fabids</taxon>
        <taxon>Rosales</taxon>
        <taxon>Cannabaceae</taxon>
        <taxon>Trema</taxon>
    </lineage>
</organism>
<dbReference type="Proteomes" id="UP000237000">
    <property type="component" value="Unassembled WGS sequence"/>
</dbReference>
<evidence type="ECO:0000313" key="2">
    <source>
        <dbReference type="Proteomes" id="UP000237000"/>
    </source>
</evidence>
<protein>
    <submittedName>
        <fullName evidence="1">Uncharacterized protein</fullName>
    </submittedName>
</protein>
<name>A0A2P5EVP3_TREOI</name>
<proteinExistence type="predicted"/>
<evidence type="ECO:0000313" key="1">
    <source>
        <dbReference type="EMBL" id="PON89608.1"/>
    </source>
</evidence>
<dbReference type="OrthoDB" id="10449685at2759"/>
<dbReference type="EMBL" id="JXTC01000092">
    <property type="protein sequence ID" value="PON89608.1"/>
    <property type="molecule type" value="Genomic_DNA"/>
</dbReference>